<evidence type="ECO:0000313" key="3">
    <source>
        <dbReference type="Proteomes" id="UP000095727"/>
    </source>
</evidence>
<gene>
    <name evidence="2" type="ORF">ERS852574_02548</name>
</gene>
<dbReference type="Pfam" id="PF06541">
    <property type="entry name" value="ABC_trans_CmpB"/>
    <property type="match status" value="1"/>
</dbReference>
<dbReference type="Proteomes" id="UP000095727">
    <property type="component" value="Unassembled WGS sequence"/>
</dbReference>
<keyword evidence="1" id="KW-0812">Transmembrane</keyword>
<sequence length="143" mass="16451">MVKRVSKRVSEIVFLIAAGGSTYYLIEIWFRGFSHWTMFVLGGVALIFCSFQGEVMHWSEPMWIQIIRAVLFLTSLEFMTGIICNKWLKIGIWDYRDQPFQLCGQICLPFMVMFSGLLCLAIVLGGVVLWGVYGEKKPEFHVL</sequence>
<protein>
    <submittedName>
        <fullName evidence="2">Predicted membrane protein</fullName>
    </submittedName>
</protein>
<feature type="transmembrane region" description="Helical" evidence="1">
    <location>
        <begin position="67"/>
        <end position="88"/>
    </location>
</feature>
<keyword evidence="1" id="KW-0472">Membrane</keyword>
<keyword evidence="1" id="KW-1133">Transmembrane helix</keyword>
<dbReference type="RefSeq" id="WP_055157825.1">
    <property type="nucleotide sequence ID" value="NZ_CYXR01000021.1"/>
</dbReference>
<proteinExistence type="predicted"/>
<dbReference type="AlphaFoldDB" id="A0A173TY78"/>
<dbReference type="EMBL" id="CYXR01000021">
    <property type="protein sequence ID" value="CUN07852.1"/>
    <property type="molecule type" value="Genomic_DNA"/>
</dbReference>
<reference evidence="2 3" key="1">
    <citation type="submission" date="2015-09" db="EMBL/GenBank/DDBJ databases">
        <authorList>
            <consortium name="Pathogen Informatics"/>
        </authorList>
    </citation>
    <scope>NUCLEOTIDE SEQUENCE [LARGE SCALE GENOMIC DNA]</scope>
    <source>
        <strain evidence="2 3">2789STDY5834962</strain>
    </source>
</reference>
<dbReference type="InterPro" id="IPR010540">
    <property type="entry name" value="CmpB_TMEM229"/>
</dbReference>
<feature type="transmembrane region" description="Helical" evidence="1">
    <location>
        <begin position="108"/>
        <end position="133"/>
    </location>
</feature>
<name>A0A173TY78_9FIRM</name>
<feature type="transmembrane region" description="Helical" evidence="1">
    <location>
        <begin position="12"/>
        <end position="30"/>
    </location>
</feature>
<accession>A0A173TY78</accession>
<evidence type="ECO:0000256" key="1">
    <source>
        <dbReference type="SAM" id="Phobius"/>
    </source>
</evidence>
<organism evidence="2 3">
    <name type="scientific">Coprococcus comes</name>
    <dbReference type="NCBI Taxonomy" id="410072"/>
    <lineage>
        <taxon>Bacteria</taxon>
        <taxon>Bacillati</taxon>
        <taxon>Bacillota</taxon>
        <taxon>Clostridia</taxon>
        <taxon>Lachnospirales</taxon>
        <taxon>Lachnospiraceae</taxon>
        <taxon>Coprococcus</taxon>
    </lineage>
</organism>
<evidence type="ECO:0000313" key="2">
    <source>
        <dbReference type="EMBL" id="CUN07852.1"/>
    </source>
</evidence>